<dbReference type="AlphaFoldDB" id="H1HQJ7"/>
<sequence>MPLLSVKNVSADVRLGIWKIEESVETFISSSPALSLVYQQEITICHSEVRRLEKLAVYSLLWEMTGCHLKLAHNAAGKPMVEGWNISVSHTKGYAAVILSQTSEVAVDIEYISNRVSRIADKFMRPDEDAPSVIDQLINWCAKETLYKFCSSQNLQYFEMKISSVDFSPSKRHAHNLKDDSLHVVCYEITPEFVVAYMWA</sequence>
<dbReference type="RefSeq" id="WP_008566571.1">
    <property type="nucleotide sequence ID" value="NZ_JH594512.1"/>
</dbReference>
<name>H1HQJ7_9BACT</name>
<comment type="caution">
    <text evidence="3">The sequence shown here is derived from an EMBL/GenBank/DDBJ whole genome shotgun (WGS) entry which is preliminary data.</text>
</comment>
<dbReference type="Pfam" id="PF01648">
    <property type="entry name" value="ACPS"/>
    <property type="match status" value="1"/>
</dbReference>
<dbReference type="InterPro" id="IPR037143">
    <property type="entry name" value="4-PPantetheinyl_Trfase_dom_sf"/>
</dbReference>
<evidence type="ECO:0000256" key="1">
    <source>
        <dbReference type="ARBA" id="ARBA00022679"/>
    </source>
</evidence>
<gene>
    <name evidence="3" type="ORF">HMPREF9944_02446</name>
</gene>
<keyword evidence="1" id="KW-0808">Transferase</keyword>
<evidence type="ECO:0000259" key="2">
    <source>
        <dbReference type="Pfam" id="PF01648"/>
    </source>
</evidence>
<feature type="domain" description="4'-phosphopantetheinyl transferase" evidence="2">
    <location>
        <begin position="105"/>
        <end position="182"/>
    </location>
</feature>
<dbReference type="GO" id="GO:0000287">
    <property type="term" value="F:magnesium ion binding"/>
    <property type="evidence" value="ECO:0007669"/>
    <property type="project" value="InterPro"/>
</dbReference>
<dbReference type="Gene3D" id="3.90.470.20">
    <property type="entry name" value="4'-phosphopantetheinyl transferase domain"/>
    <property type="match status" value="1"/>
</dbReference>
<accession>H1HQJ7</accession>
<evidence type="ECO:0000313" key="3">
    <source>
        <dbReference type="EMBL" id="EHO66121.1"/>
    </source>
</evidence>
<dbReference type="InterPro" id="IPR008278">
    <property type="entry name" value="4-PPantetheinyl_Trfase_dom"/>
</dbReference>
<protein>
    <recommendedName>
        <fullName evidence="2">4'-phosphopantetheinyl transferase domain-containing protein</fullName>
    </recommendedName>
</protein>
<dbReference type="PATRIC" id="fig|999422.3.peg.2561"/>
<dbReference type="OrthoDB" id="1190494at2"/>
<organism evidence="3 4">
    <name type="scientific">Segatella maculosa OT 289</name>
    <dbReference type="NCBI Taxonomy" id="999422"/>
    <lineage>
        <taxon>Bacteria</taxon>
        <taxon>Pseudomonadati</taxon>
        <taxon>Bacteroidota</taxon>
        <taxon>Bacteroidia</taxon>
        <taxon>Bacteroidales</taxon>
        <taxon>Prevotellaceae</taxon>
        <taxon>Segatella</taxon>
    </lineage>
</organism>
<proteinExistence type="predicted"/>
<dbReference type="HOGENOM" id="CLU_104083_3_0_10"/>
<dbReference type="Proteomes" id="UP000003167">
    <property type="component" value="Unassembled WGS sequence"/>
</dbReference>
<dbReference type="STRING" id="999422.HMPREF9944_02446"/>
<dbReference type="EMBL" id="AGEK01000045">
    <property type="protein sequence ID" value="EHO66121.1"/>
    <property type="molecule type" value="Genomic_DNA"/>
</dbReference>
<reference evidence="3 4" key="1">
    <citation type="submission" date="2011-12" db="EMBL/GenBank/DDBJ databases">
        <title>The Genome Sequence of Prevotella maculosa OT 289.</title>
        <authorList>
            <consortium name="The Broad Institute Genome Sequencing Platform"/>
            <person name="Earl A."/>
            <person name="Ward D."/>
            <person name="Feldgarden M."/>
            <person name="Gevers D."/>
            <person name="Izard J."/>
            <person name="Blanton J.M."/>
            <person name="Mathney J."/>
            <person name="Tanner A.C."/>
            <person name="Dewhirst F.E."/>
            <person name="Young S.K."/>
            <person name="Zeng Q."/>
            <person name="Gargeya S."/>
            <person name="Fitzgerald M."/>
            <person name="Haas B."/>
            <person name="Abouelleil A."/>
            <person name="Alvarado L."/>
            <person name="Arachchi H.M."/>
            <person name="Berlin A."/>
            <person name="Chapman S.B."/>
            <person name="Gearin G."/>
            <person name="Goldberg J."/>
            <person name="Griggs A."/>
            <person name="Gujja S."/>
            <person name="Hansen M."/>
            <person name="Heiman D."/>
            <person name="Howarth C."/>
            <person name="Larimer J."/>
            <person name="Lui A."/>
            <person name="MacDonald P.J.P."/>
            <person name="McCowen C."/>
            <person name="Montmayeur A."/>
            <person name="Murphy C."/>
            <person name="Neiman D."/>
            <person name="Pearson M."/>
            <person name="Priest M."/>
            <person name="Roberts A."/>
            <person name="Saif S."/>
            <person name="Shea T."/>
            <person name="Sisk P."/>
            <person name="Stolte C."/>
            <person name="Sykes S."/>
            <person name="Wortman J."/>
            <person name="Nusbaum C."/>
            <person name="Birren B."/>
        </authorList>
    </citation>
    <scope>NUCLEOTIDE SEQUENCE [LARGE SCALE GENOMIC DNA]</scope>
    <source>
        <strain evidence="3 4">OT 289</strain>
    </source>
</reference>
<keyword evidence="4" id="KW-1185">Reference proteome</keyword>
<dbReference type="GO" id="GO:0008897">
    <property type="term" value="F:holo-[acyl-carrier-protein] synthase activity"/>
    <property type="evidence" value="ECO:0007669"/>
    <property type="project" value="InterPro"/>
</dbReference>
<evidence type="ECO:0000313" key="4">
    <source>
        <dbReference type="Proteomes" id="UP000003167"/>
    </source>
</evidence>